<dbReference type="SUPFAM" id="SSF48264">
    <property type="entry name" value="Cytochrome P450"/>
    <property type="match status" value="1"/>
</dbReference>
<organism evidence="14 15">
    <name type="scientific">Leucocoprinus birnbaumii</name>
    <dbReference type="NCBI Taxonomy" id="56174"/>
    <lineage>
        <taxon>Eukaryota</taxon>
        <taxon>Fungi</taxon>
        <taxon>Dikarya</taxon>
        <taxon>Basidiomycota</taxon>
        <taxon>Agaricomycotina</taxon>
        <taxon>Agaricomycetes</taxon>
        <taxon>Agaricomycetidae</taxon>
        <taxon>Agaricales</taxon>
        <taxon>Agaricineae</taxon>
        <taxon>Agaricaceae</taxon>
        <taxon>Leucocoprinus</taxon>
    </lineage>
</organism>
<keyword evidence="8" id="KW-1133">Transmembrane helix</keyword>
<keyword evidence="9" id="KW-0560">Oxidoreductase</keyword>
<dbReference type="Pfam" id="PF00067">
    <property type="entry name" value="p450"/>
    <property type="match status" value="1"/>
</dbReference>
<reference evidence="14" key="1">
    <citation type="submission" date="2022-07" db="EMBL/GenBank/DDBJ databases">
        <title>Genome Sequence of Leucocoprinus birnbaumii.</title>
        <authorList>
            <person name="Buettner E."/>
        </authorList>
    </citation>
    <scope>NUCLEOTIDE SEQUENCE</scope>
    <source>
        <strain evidence="14">VT141</strain>
    </source>
</reference>
<keyword evidence="15" id="KW-1185">Reference proteome</keyword>
<dbReference type="InterPro" id="IPR036396">
    <property type="entry name" value="Cyt_P450_sf"/>
</dbReference>
<keyword evidence="6" id="KW-0812">Transmembrane</keyword>
<dbReference type="GO" id="GO:0004497">
    <property type="term" value="F:monooxygenase activity"/>
    <property type="evidence" value="ECO:0007669"/>
    <property type="project" value="UniProtKB-KW"/>
</dbReference>
<evidence type="ECO:0000256" key="5">
    <source>
        <dbReference type="ARBA" id="ARBA00022617"/>
    </source>
</evidence>
<evidence type="ECO:0000313" key="15">
    <source>
        <dbReference type="Proteomes" id="UP001213000"/>
    </source>
</evidence>
<keyword evidence="11" id="KW-0503">Monooxygenase</keyword>
<dbReference type="InterPro" id="IPR050121">
    <property type="entry name" value="Cytochrome_P450_monoxygenase"/>
</dbReference>
<evidence type="ECO:0000256" key="1">
    <source>
        <dbReference type="ARBA" id="ARBA00001971"/>
    </source>
</evidence>
<comment type="cofactor">
    <cofactor evidence="1 13">
        <name>heme</name>
        <dbReference type="ChEBI" id="CHEBI:30413"/>
    </cofactor>
</comment>
<evidence type="ECO:0000256" key="12">
    <source>
        <dbReference type="ARBA" id="ARBA00023136"/>
    </source>
</evidence>
<dbReference type="GO" id="GO:0005506">
    <property type="term" value="F:iron ion binding"/>
    <property type="evidence" value="ECO:0007669"/>
    <property type="project" value="InterPro"/>
</dbReference>
<evidence type="ECO:0000256" key="11">
    <source>
        <dbReference type="ARBA" id="ARBA00023033"/>
    </source>
</evidence>
<dbReference type="Proteomes" id="UP001213000">
    <property type="component" value="Unassembled WGS sequence"/>
</dbReference>
<evidence type="ECO:0000256" key="7">
    <source>
        <dbReference type="ARBA" id="ARBA00022723"/>
    </source>
</evidence>
<evidence type="ECO:0000256" key="13">
    <source>
        <dbReference type="PIRSR" id="PIRSR602403-1"/>
    </source>
</evidence>
<dbReference type="Gene3D" id="1.10.630.10">
    <property type="entry name" value="Cytochrome P450"/>
    <property type="match status" value="1"/>
</dbReference>
<dbReference type="GO" id="GO:0016705">
    <property type="term" value="F:oxidoreductase activity, acting on paired donors, with incorporation or reduction of molecular oxygen"/>
    <property type="evidence" value="ECO:0007669"/>
    <property type="project" value="InterPro"/>
</dbReference>
<evidence type="ECO:0000256" key="9">
    <source>
        <dbReference type="ARBA" id="ARBA00023002"/>
    </source>
</evidence>
<keyword evidence="12" id="KW-0472">Membrane</keyword>
<accession>A0AAD5VKR6</accession>
<gene>
    <name evidence="14" type="ORF">NP233_g9342</name>
</gene>
<dbReference type="InterPro" id="IPR001128">
    <property type="entry name" value="Cyt_P450"/>
</dbReference>
<dbReference type="CDD" id="cd11069">
    <property type="entry name" value="CYP_FUM15-like"/>
    <property type="match status" value="1"/>
</dbReference>
<dbReference type="GO" id="GO:0020037">
    <property type="term" value="F:heme binding"/>
    <property type="evidence" value="ECO:0007669"/>
    <property type="project" value="InterPro"/>
</dbReference>
<comment type="similarity">
    <text evidence="4">Belongs to the cytochrome P450 family.</text>
</comment>
<comment type="caution">
    <text evidence="14">The sequence shown here is derived from an EMBL/GenBank/DDBJ whole genome shotgun (WGS) entry which is preliminary data.</text>
</comment>
<feature type="binding site" description="axial binding residue" evidence="13">
    <location>
        <position position="476"/>
    </location>
    <ligand>
        <name>heme</name>
        <dbReference type="ChEBI" id="CHEBI:30413"/>
    </ligand>
    <ligandPart>
        <name>Fe</name>
        <dbReference type="ChEBI" id="CHEBI:18248"/>
    </ligandPart>
</feature>
<evidence type="ECO:0000256" key="10">
    <source>
        <dbReference type="ARBA" id="ARBA00023004"/>
    </source>
</evidence>
<dbReference type="PANTHER" id="PTHR24305:SF166">
    <property type="entry name" value="CYTOCHROME P450 12A4, MITOCHONDRIAL-RELATED"/>
    <property type="match status" value="1"/>
</dbReference>
<dbReference type="PANTHER" id="PTHR24305">
    <property type="entry name" value="CYTOCHROME P450"/>
    <property type="match status" value="1"/>
</dbReference>
<dbReference type="AlphaFoldDB" id="A0AAD5VKR6"/>
<evidence type="ECO:0008006" key="16">
    <source>
        <dbReference type="Google" id="ProtNLM"/>
    </source>
</evidence>
<keyword evidence="5 13" id="KW-0349">Heme</keyword>
<comment type="subcellular location">
    <subcellularLocation>
        <location evidence="2">Membrane</location>
    </subcellularLocation>
</comment>
<evidence type="ECO:0000313" key="14">
    <source>
        <dbReference type="EMBL" id="KAJ3562809.1"/>
    </source>
</evidence>
<protein>
    <recommendedName>
        <fullName evidence="16">Cytochrome P450</fullName>
    </recommendedName>
</protein>
<name>A0AAD5VKR6_9AGAR</name>
<evidence type="ECO:0000256" key="3">
    <source>
        <dbReference type="ARBA" id="ARBA00004721"/>
    </source>
</evidence>
<evidence type="ECO:0000256" key="6">
    <source>
        <dbReference type="ARBA" id="ARBA00022692"/>
    </source>
</evidence>
<dbReference type="GO" id="GO:0016020">
    <property type="term" value="C:membrane"/>
    <property type="evidence" value="ECO:0007669"/>
    <property type="project" value="UniProtKB-SubCell"/>
</dbReference>
<evidence type="ECO:0000256" key="8">
    <source>
        <dbReference type="ARBA" id="ARBA00022989"/>
    </source>
</evidence>
<keyword evidence="7 13" id="KW-0479">Metal-binding</keyword>
<evidence type="ECO:0000256" key="2">
    <source>
        <dbReference type="ARBA" id="ARBA00004370"/>
    </source>
</evidence>
<dbReference type="EMBL" id="JANIEX010000828">
    <property type="protein sequence ID" value="KAJ3562809.1"/>
    <property type="molecule type" value="Genomic_DNA"/>
</dbReference>
<comment type="pathway">
    <text evidence="3">Secondary metabolite biosynthesis; terpenoid biosynthesis.</text>
</comment>
<keyword evidence="10 13" id="KW-0408">Iron</keyword>
<dbReference type="PRINTS" id="PR00385">
    <property type="entry name" value="P450"/>
</dbReference>
<sequence>MSLTSTSSLLASLAALYALYKIVCILYNDFTSPISNLPGLSSANIIFGNVRDMLFTDHAAVQSENVTKHGTTFKFRAMLWENWLFTADVKLISHILKNDTTIWHKPDNFLARELFNLLGPGIILVDSDIHRKQRKILNPAFAPAEIKGLTKIFFDKALKLRDIWINQIQQSDREVGRIEVLSWLSRTTLEVIGEAGFGYKFDALTEDPNKSNELHDAFKTMFNVGKSPGILRFARRALPPLQYIIPAEQDQERYRSRETMLRIGRQLLKDRQLAIDPMVDGKKGKIEGNDILSLLVRVNASGEQHQRLPEEQILAQIPTFIVAGHETTSTATAWALYSLSQDTFVQDNLRKELLSVTSETPVDELNALPYLDAVTREVLRFHSPIPATARIATQDDVLPLQNPVTDKNGKVHLELRVKKGQIVLISLAMVNRLESIWGNDADKFNPERWSSLPEAANTIPGVWGNQLSFFGGPRSCIGFRFSLIEMKAILFTLIRAFEFELAVPGSDIIKRTEIISRPSLRTEPDGLNQLPMIVRPVTR</sequence>
<dbReference type="InterPro" id="IPR002403">
    <property type="entry name" value="Cyt_P450_E_grp-IV"/>
</dbReference>
<dbReference type="PRINTS" id="PR00465">
    <property type="entry name" value="EP450IV"/>
</dbReference>
<evidence type="ECO:0000256" key="4">
    <source>
        <dbReference type="ARBA" id="ARBA00010617"/>
    </source>
</evidence>
<proteinExistence type="inferred from homology"/>